<comment type="caution">
    <text evidence="10">The sequence shown here is derived from an EMBL/GenBank/DDBJ whole genome shotgun (WGS) entry which is preliminary data.</text>
</comment>
<dbReference type="InterPro" id="IPR045191">
    <property type="entry name" value="MBR1/2-like"/>
</dbReference>
<keyword evidence="11" id="KW-1185">Reference proteome</keyword>
<dbReference type="Gene3D" id="3.30.40.10">
    <property type="entry name" value="Zinc/RING finger domain, C3HC4 (zinc finger)"/>
    <property type="match status" value="1"/>
</dbReference>
<keyword evidence="3" id="KW-0808">Transferase</keyword>
<evidence type="ECO:0000256" key="2">
    <source>
        <dbReference type="ARBA" id="ARBA00012483"/>
    </source>
</evidence>
<evidence type="ECO:0000256" key="4">
    <source>
        <dbReference type="ARBA" id="ARBA00022723"/>
    </source>
</evidence>
<reference evidence="10" key="1">
    <citation type="submission" date="2022-12" db="EMBL/GenBank/DDBJ databases">
        <title>Draft genome assemblies for two species of Escallonia (Escalloniales).</title>
        <authorList>
            <person name="Chanderbali A."/>
            <person name="Dervinis C."/>
            <person name="Anghel I."/>
            <person name="Soltis D."/>
            <person name="Soltis P."/>
            <person name="Zapata F."/>
        </authorList>
    </citation>
    <scope>NUCLEOTIDE SEQUENCE</scope>
    <source>
        <strain evidence="10">UCBG92.1500</strain>
        <tissue evidence="10">Leaf</tissue>
    </source>
</reference>
<dbReference type="SUPFAM" id="SSF57850">
    <property type="entry name" value="RING/U-box"/>
    <property type="match status" value="1"/>
</dbReference>
<name>A0AA88QC51_9ASTE</name>
<dbReference type="InterPro" id="IPR013083">
    <property type="entry name" value="Znf_RING/FYVE/PHD"/>
</dbReference>
<dbReference type="EMBL" id="JAVXUO010003001">
    <property type="protein sequence ID" value="KAK2967594.1"/>
    <property type="molecule type" value="Genomic_DNA"/>
</dbReference>
<evidence type="ECO:0000256" key="6">
    <source>
        <dbReference type="ARBA" id="ARBA00022786"/>
    </source>
</evidence>
<dbReference type="PANTHER" id="PTHR22937:SF224">
    <property type="entry name" value="E3 UBIQUITIN-PROTEIN LIGASE MBR1-RELATED"/>
    <property type="match status" value="1"/>
</dbReference>
<dbReference type="EC" id="2.3.2.27" evidence="2"/>
<protein>
    <recommendedName>
        <fullName evidence="2">RING-type E3 ubiquitin transferase</fullName>
        <ecNumber evidence="2">2.3.2.27</ecNumber>
    </recommendedName>
</protein>
<evidence type="ECO:0000256" key="1">
    <source>
        <dbReference type="ARBA" id="ARBA00000900"/>
    </source>
</evidence>
<keyword evidence="7" id="KW-0862">Zinc</keyword>
<dbReference type="AlphaFoldDB" id="A0AA88QC51"/>
<evidence type="ECO:0000256" key="5">
    <source>
        <dbReference type="ARBA" id="ARBA00022771"/>
    </source>
</evidence>
<dbReference type="GO" id="GO:0008270">
    <property type="term" value="F:zinc ion binding"/>
    <property type="evidence" value="ECO:0007669"/>
    <property type="project" value="UniProtKB-KW"/>
</dbReference>
<organism evidence="10 11">
    <name type="scientific">Escallonia rubra</name>
    <dbReference type="NCBI Taxonomy" id="112253"/>
    <lineage>
        <taxon>Eukaryota</taxon>
        <taxon>Viridiplantae</taxon>
        <taxon>Streptophyta</taxon>
        <taxon>Embryophyta</taxon>
        <taxon>Tracheophyta</taxon>
        <taxon>Spermatophyta</taxon>
        <taxon>Magnoliopsida</taxon>
        <taxon>eudicotyledons</taxon>
        <taxon>Gunneridae</taxon>
        <taxon>Pentapetalae</taxon>
        <taxon>asterids</taxon>
        <taxon>campanulids</taxon>
        <taxon>Escalloniales</taxon>
        <taxon>Escalloniaceae</taxon>
        <taxon>Escallonia</taxon>
    </lineage>
</organism>
<dbReference type="InterPro" id="IPR001841">
    <property type="entry name" value="Znf_RING"/>
</dbReference>
<dbReference type="PROSITE" id="PS50089">
    <property type="entry name" value="ZF_RING_2"/>
    <property type="match status" value="1"/>
</dbReference>
<keyword evidence="5 8" id="KW-0863">Zinc-finger</keyword>
<proteinExistence type="predicted"/>
<evidence type="ECO:0000313" key="10">
    <source>
        <dbReference type="EMBL" id="KAK2967594.1"/>
    </source>
</evidence>
<feature type="domain" description="RING-type" evidence="9">
    <location>
        <begin position="275"/>
        <end position="316"/>
    </location>
</feature>
<sequence>MQGESSSSSSRTRIFYSSNRANANNTELVRPSAVPAIDVAQSSSTISSHNLILEPMSPDMSWLNCPRVSPETFDLGFDLNRNDSDDNTFRRAVESRREAEAAQQHVDSGCSTSGSLNMGLPSDTLQNHGQSGQGTPMVGFAMLGTERPESYWRNVRPRTAESRASFSERVSLFGTSVMNSLPIPPETWQADADQRFAAVSDEVEDVEEDVDEGNDLLEEMWLDIDDMSYEDLVDLQDQIGFVSTGLGEEAISMRMRRYRYAFSLGLACPEDEKICCICLDEFAIGDELGKLDCGHDFHSSCIAPWLMQKNLCPICKKTALA</sequence>
<evidence type="ECO:0000313" key="11">
    <source>
        <dbReference type="Proteomes" id="UP001187471"/>
    </source>
</evidence>
<comment type="catalytic activity">
    <reaction evidence="1">
        <text>S-ubiquitinyl-[E2 ubiquitin-conjugating enzyme]-L-cysteine + [acceptor protein]-L-lysine = [E2 ubiquitin-conjugating enzyme]-L-cysteine + N(6)-ubiquitinyl-[acceptor protein]-L-lysine.</text>
        <dbReference type="EC" id="2.3.2.27"/>
    </reaction>
</comment>
<dbReference type="GO" id="GO:0061630">
    <property type="term" value="F:ubiquitin protein ligase activity"/>
    <property type="evidence" value="ECO:0007669"/>
    <property type="project" value="UniProtKB-EC"/>
</dbReference>
<evidence type="ECO:0000259" key="9">
    <source>
        <dbReference type="PROSITE" id="PS50089"/>
    </source>
</evidence>
<evidence type="ECO:0000256" key="8">
    <source>
        <dbReference type="PROSITE-ProRule" id="PRU00175"/>
    </source>
</evidence>
<evidence type="ECO:0000256" key="3">
    <source>
        <dbReference type="ARBA" id="ARBA00022679"/>
    </source>
</evidence>
<evidence type="ECO:0000256" key="7">
    <source>
        <dbReference type="ARBA" id="ARBA00022833"/>
    </source>
</evidence>
<dbReference type="Proteomes" id="UP001187471">
    <property type="component" value="Unassembled WGS sequence"/>
</dbReference>
<gene>
    <name evidence="10" type="ORF">RJ640_030465</name>
</gene>
<dbReference type="PANTHER" id="PTHR22937">
    <property type="entry name" value="E3 UBIQUITIN-PROTEIN LIGASE RNF165"/>
    <property type="match status" value="1"/>
</dbReference>
<accession>A0AA88QC51</accession>
<dbReference type="SMART" id="SM00184">
    <property type="entry name" value="RING"/>
    <property type="match status" value="1"/>
</dbReference>
<dbReference type="Pfam" id="PF13639">
    <property type="entry name" value="zf-RING_2"/>
    <property type="match status" value="1"/>
</dbReference>
<keyword evidence="6" id="KW-0833">Ubl conjugation pathway</keyword>
<keyword evidence="4" id="KW-0479">Metal-binding</keyword>